<feature type="region of interest" description="Disordered" evidence="1">
    <location>
        <begin position="201"/>
        <end position="221"/>
    </location>
</feature>
<evidence type="ECO:0000313" key="3">
    <source>
        <dbReference type="Proteomes" id="UP001178281"/>
    </source>
</evidence>
<reference evidence="2" key="1">
    <citation type="submission" date="2023-08" db="EMBL/GenBank/DDBJ databases">
        <title>The draft genome of Tsukamurella strandjordii strain 050030.</title>
        <authorList>
            <person name="Zhao F."/>
            <person name="Feng Y."/>
            <person name="Zong Z."/>
        </authorList>
    </citation>
    <scope>NUCLEOTIDE SEQUENCE</scope>
    <source>
        <strain evidence="2">050030</strain>
    </source>
</reference>
<feature type="region of interest" description="Disordered" evidence="1">
    <location>
        <begin position="1"/>
        <end position="176"/>
    </location>
</feature>
<organism evidence="2 3">
    <name type="scientific">Tsukamurella strandjordii</name>
    <dbReference type="NCBI Taxonomy" id="147577"/>
    <lineage>
        <taxon>Bacteria</taxon>
        <taxon>Bacillati</taxon>
        <taxon>Actinomycetota</taxon>
        <taxon>Actinomycetes</taxon>
        <taxon>Mycobacteriales</taxon>
        <taxon>Tsukamurellaceae</taxon>
        <taxon>Tsukamurella</taxon>
    </lineage>
</organism>
<dbReference type="EMBL" id="JAUTIX010000004">
    <property type="protein sequence ID" value="MDP0398622.1"/>
    <property type="molecule type" value="Genomic_DNA"/>
</dbReference>
<name>A0AA90NDZ1_9ACTN</name>
<keyword evidence="3" id="KW-1185">Reference proteome</keyword>
<comment type="caution">
    <text evidence="2">The sequence shown here is derived from an EMBL/GenBank/DDBJ whole genome shotgun (WGS) entry which is preliminary data.</text>
</comment>
<proteinExistence type="predicted"/>
<sequence>MGTPEESGPGTSPVNDKPTADQNGLGSSSDSTGGGPGSGQQGGAGAPSGTGTGADGTAGGTGLPDGTDGALTDTEPYDTSGQVSPLLSPAGVTPSGSTAGRGGLGTSGLRGGGGTTASPLGLRPDGSSLRGTAPAAVAGASATTGARSSMPLGGVPAGAAGGQRGQGDGRHRTPGYLIDRANGEELVGGLPLVGPGVIGEWRADKAPEAPRPPVRGEPRRN</sequence>
<evidence type="ECO:0000313" key="2">
    <source>
        <dbReference type="EMBL" id="MDP0398622.1"/>
    </source>
</evidence>
<feature type="compositionally biased region" description="Gly residues" evidence="1">
    <location>
        <begin position="155"/>
        <end position="166"/>
    </location>
</feature>
<feature type="compositionally biased region" description="Gly residues" evidence="1">
    <location>
        <begin position="99"/>
        <end position="115"/>
    </location>
</feature>
<gene>
    <name evidence="2" type="ORF">Q7X28_11845</name>
</gene>
<dbReference type="AlphaFoldDB" id="A0AA90NDZ1"/>
<feature type="compositionally biased region" description="Low complexity" evidence="1">
    <location>
        <begin position="131"/>
        <end position="154"/>
    </location>
</feature>
<dbReference type="Proteomes" id="UP001178281">
    <property type="component" value="Unassembled WGS sequence"/>
</dbReference>
<feature type="compositionally biased region" description="Low complexity" evidence="1">
    <location>
        <begin position="64"/>
        <end position="74"/>
    </location>
</feature>
<feature type="compositionally biased region" description="Gly residues" evidence="1">
    <location>
        <begin position="32"/>
        <end position="63"/>
    </location>
</feature>
<dbReference type="RefSeq" id="WP_305111444.1">
    <property type="nucleotide sequence ID" value="NZ_JAUTIX010000004.1"/>
</dbReference>
<accession>A0AA90NDZ1</accession>
<evidence type="ECO:0000256" key="1">
    <source>
        <dbReference type="SAM" id="MobiDB-lite"/>
    </source>
</evidence>
<protein>
    <submittedName>
        <fullName evidence="2">Uncharacterized protein</fullName>
    </submittedName>
</protein>